<feature type="signal peptide" evidence="1">
    <location>
        <begin position="1"/>
        <end position="19"/>
    </location>
</feature>
<organism evidence="2 3">
    <name type="scientific">Terricaulis silvestris</name>
    <dbReference type="NCBI Taxonomy" id="2686094"/>
    <lineage>
        <taxon>Bacteria</taxon>
        <taxon>Pseudomonadati</taxon>
        <taxon>Pseudomonadota</taxon>
        <taxon>Alphaproteobacteria</taxon>
        <taxon>Caulobacterales</taxon>
        <taxon>Caulobacteraceae</taxon>
        <taxon>Terricaulis</taxon>
    </lineage>
</organism>
<evidence type="ECO:0000313" key="3">
    <source>
        <dbReference type="Proteomes" id="UP000431269"/>
    </source>
</evidence>
<sequence>MRFIAALIALVCVAAPARAEVASVSPTGFVIQAEADVAASPAETWRRLTRIERWWSSAHTYSGDARRLSLDPRAGGCWCERWGDGQSIEHMRVVLVMENEGVQTLRAVGGLGPLQEMGVNGVLTFTVAPHASGAKITMTYRVTGDAALGLDQIAAGVDGVLLEQFGRLSRYSTTGSPE</sequence>
<name>A0A6I6MLS7_9CAUL</name>
<protein>
    <submittedName>
        <fullName evidence="2">Polyketide cyclase / dehydrase and lipid transport</fullName>
    </submittedName>
</protein>
<accession>A0A6I6MLS7</accession>
<proteinExistence type="predicted"/>
<dbReference type="KEGG" id="tsv:DSM104635_01064"/>
<dbReference type="InterPro" id="IPR023393">
    <property type="entry name" value="START-like_dom_sf"/>
</dbReference>
<reference evidence="3" key="1">
    <citation type="submission" date="2019-12" db="EMBL/GenBank/DDBJ databases">
        <title>Complete genome of Terracaulis silvestris 0127_4.</title>
        <authorList>
            <person name="Vieira S."/>
            <person name="Riedel T."/>
            <person name="Sproer C."/>
            <person name="Pascual J."/>
            <person name="Boedeker C."/>
            <person name="Overmann J."/>
        </authorList>
    </citation>
    <scope>NUCLEOTIDE SEQUENCE [LARGE SCALE GENOMIC DNA]</scope>
    <source>
        <strain evidence="3">0127_4</strain>
    </source>
</reference>
<dbReference type="EMBL" id="CP047045">
    <property type="protein sequence ID" value="QGZ94248.1"/>
    <property type="molecule type" value="Genomic_DNA"/>
</dbReference>
<dbReference type="RefSeq" id="WP_158765198.1">
    <property type="nucleotide sequence ID" value="NZ_CP047045.1"/>
</dbReference>
<evidence type="ECO:0000256" key="1">
    <source>
        <dbReference type="SAM" id="SignalP"/>
    </source>
</evidence>
<feature type="chain" id="PRO_5026143602" evidence="1">
    <location>
        <begin position="20"/>
        <end position="178"/>
    </location>
</feature>
<keyword evidence="3" id="KW-1185">Reference proteome</keyword>
<dbReference type="Gene3D" id="3.30.530.20">
    <property type="match status" value="1"/>
</dbReference>
<dbReference type="SUPFAM" id="SSF55961">
    <property type="entry name" value="Bet v1-like"/>
    <property type="match status" value="1"/>
</dbReference>
<gene>
    <name evidence="2" type="ORF">DSM104635_01064</name>
</gene>
<dbReference type="AlphaFoldDB" id="A0A6I6MLS7"/>
<evidence type="ECO:0000313" key="2">
    <source>
        <dbReference type="EMBL" id="QGZ94248.1"/>
    </source>
</evidence>
<keyword evidence="1" id="KW-0732">Signal</keyword>
<dbReference type="Proteomes" id="UP000431269">
    <property type="component" value="Chromosome"/>
</dbReference>